<dbReference type="InterPro" id="IPR005625">
    <property type="entry name" value="PepSY-ass_TM"/>
</dbReference>
<feature type="transmembrane region" description="Helical" evidence="1">
    <location>
        <begin position="314"/>
        <end position="339"/>
    </location>
</feature>
<dbReference type="OrthoDB" id="7328956at2"/>
<feature type="transmembrane region" description="Helical" evidence="1">
    <location>
        <begin position="182"/>
        <end position="204"/>
    </location>
</feature>
<sequence length="359" mass="39700">MQLLSWLHRWTGGIVGILLAVIGLSGTVLLWEESWIMLPGADQPVVADPVALGEAVAAARKAGPELSRITFASEEIGLHQAIYADGSGAYLNQDGVLVERWASRWDRPELWLFDLHHYLLMGEAGKSITGILGFLLLGFCITGLLLWWRTRKTYRFRIWPARFTRSAIVRHHRDLGAVASPLLILVAFTGAMMVFPTISAWLLYPMTEEQIAPPLPENLGRPDEQTNWPLVMARAQAAFPTAVPRRLMMPAAEGAPLALRLRQDFEWTPNGRTYVWIDTRSAHVVAEQDPATSDMASSLTEKYYPVHAAKVGGIAWRLVMSFAGLSLAMLGLFASWSFWAGQARAPYRQGPRTGSAAAV</sequence>
<evidence type="ECO:0000313" key="3">
    <source>
        <dbReference type="Proteomes" id="UP000286576"/>
    </source>
</evidence>
<comment type="caution">
    <text evidence="2">The sequence shown here is derived from an EMBL/GenBank/DDBJ whole genome shotgun (WGS) entry which is preliminary data.</text>
</comment>
<feature type="transmembrane region" description="Helical" evidence="1">
    <location>
        <begin position="128"/>
        <end position="148"/>
    </location>
</feature>
<accession>A0A418NPH2</accession>
<organism evidence="2 3">
    <name type="scientific">Aurantiacibacter zhengii</name>
    <dbReference type="NCBI Taxonomy" id="2307003"/>
    <lineage>
        <taxon>Bacteria</taxon>
        <taxon>Pseudomonadati</taxon>
        <taxon>Pseudomonadota</taxon>
        <taxon>Alphaproteobacteria</taxon>
        <taxon>Sphingomonadales</taxon>
        <taxon>Erythrobacteraceae</taxon>
        <taxon>Aurantiacibacter</taxon>
    </lineage>
</organism>
<dbReference type="PANTHER" id="PTHR34219:SF3">
    <property type="entry name" value="BLL7967 PROTEIN"/>
    <property type="match status" value="1"/>
</dbReference>
<protein>
    <submittedName>
        <fullName evidence="2">PepSY domain-containing protein</fullName>
    </submittedName>
</protein>
<dbReference type="EMBL" id="QXFL01000007">
    <property type="protein sequence ID" value="RIV84179.1"/>
    <property type="molecule type" value="Genomic_DNA"/>
</dbReference>
<gene>
    <name evidence="2" type="ORF">D2V07_14270</name>
</gene>
<evidence type="ECO:0000313" key="2">
    <source>
        <dbReference type="EMBL" id="RIV84179.1"/>
    </source>
</evidence>
<keyword evidence="1" id="KW-0472">Membrane</keyword>
<evidence type="ECO:0000256" key="1">
    <source>
        <dbReference type="SAM" id="Phobius"/>
    </source>
</evidence>
<name>A0A418NPH2_9SPHN</name>
<dbReference type="PANTHER" id="PTHR34219">
    <property type="entry name" value="IRON-REGULATED INNER MEMBRANE PROTEIN-RELATED"/>
    <property type="match status" value="1"/>
</dbReference>
<dbReference type="Proteomes" id="UP000286576">
    <property type="component" value="Unassembled WGS sequence"/>
</dbReference>
<dbReference type="RefSeq" id="WP_119587634.1">
    <property type="nucleotide sequence ID" value="NZ_CAWODQ010000027.1"/>
</dbReference>
<dbReference type="Pfam" id="PF03929">
    <property type="entry name" value="PepSY_TM"/>
    <property type="match status" value="1"/>
</dbReference>
<dbReference type="AlphaFoldDB" id="A0A418NPH2"/>
<keyword evidence="1" id="KW-0812">Transmembrane</keyword>
<keyword evidence="3" id="KW-1185">Reference proteome</keyword>
<reference evidence="2 3" key="1">
    <citation type="submission" date="2018-08" db="EMBL/GenBank/DDBJ databases">
        <title>Erythrobacter zhengii sp.nov., a bacterium isolated from deep-sea sediment.</title>
        <authorList>
            <person name="Fang C."/>
            <person name="Wu Y.-H."/>
            <person name="Sun C."/>
            <person name="Wang H."/>
            <person name="Cheng H."/>
            <person name="Meng F.-X."/>
            <person name="Wang C.-S."/>
            <person name="Xu X.-W."/>
        </authorList>
    </citation>
    <scope>NUCLEOTIDE SEQUENCE [LARGE SCALE GENOMIC DNA]</scope>
    <source>
        <strain evidence="2 3">V18</strain>
    </source>
</reference>
<feature type="transmembrane region" description="Helical" evidence="1">
    <location>
        <begin position="12"/>
        <end position="31"/>
    </location>
</feature>
<proteinExistence type="predicted"/>
<keyword evidence="1" id="KW-1133">Transmembrane helix</keyword>